<proteinExistence type="predicted"/>
<comment type="caution">
    <text evidence="2">The sequence shown here is derived from an EMBL/GenBank/DDBJ whole genome shotgun (WGS) entry which is preliminary data.</text>
</comment>
<dbReference type="RefSeq" id="XP_025402895.1">
    <property type="nucleotide sequence ID" value="XM_025538061.1"/>
</dbReference>
<organism evidence="2 3">
    <name type="scientific">Aspergillus heteromorphus CBS 117.55</name>
    <dbReference type="NCBI Taxonomy" id="1448321"/>
    <lineage>
        <taxon>Eukaryota</taxon>
        <taxon>Fungi</taxon>
        <taxon>Dikarya</taxon>
        <taxon>Ascomycota</taxon>
        <taxon>Pezizomycotina</taxon>
        <taxon>Eurotiomycetes</taxon>
        <taxon>Eurotiomycetidae</taxon>
        <taxon>Eurotiales</taxon>
        <taxon>Aspergillaceae</taxon>
        <taxon>Aspergillus</taxon>
        <taxon>Aspergillus subgen. Circumdati</taxon>
    </lineage>
</organism>
<sequence>MKSSNGKIIPLRSGHSPRLQTRRNIDASLAHLNHPFRIPPSQPVQKSRLIGASQPPPVDPICTPRTTGPATAGMSANLDWLGERGEGKVALLPFVRLGEEFDNSESDSDQIPRSIEPNKRGSESFRSSHRLKLFFPFLFFPVEVLQPLRGNTMDQDIYVVSQNDDNKESGEGNHHD</sequence>
<gene>
    <name evidence="2" type="ORF">BO70DRAFT_133606</name>
</gene>
<dbReference type="Proteomes" id="UP000247233">
    <property type="component" value="Unassembled WGS sequence"/>
</dbReference>
<keyword evidence="3" id="KW-1185">Reference proteome</keyword>
<name>A0A317WUG8_9EURO</name>
<dbReference type="VEuPathDB" id="FungiDB:BO70DRAFT_133606"/>
<evidence type="ECO:0000313" key="2">
    <source>
        <dbReference type="EMBL" id="PWY90064.1"/>
    </source>
</evidence>
<evidence type="ECO:0000313" key="3">
    <source>
        <dbReference type="Proteomes" id="UP000247233"/>
    </source>
</evidence>
<evidence type="ECO:0000256" key="1">
    <source>
        <dbReference type="SAM" id="MobiDB-lite"/>
    </source>
</evidence>
<accession>A0A317WUG8</accession>
<protein>
    <submittedName>
        <fullName evidence="2">Uncharacterized protein</fullName>
    </submittedName>
</protein>
<dbReference type="GeneID" id="37060298"/>
<feature type="region of interest" description="Disordered" evidence="1">
    <location>
        <begin position="102"/>
        <end position="123"/>
    </location>
</feature>
<dbReference type="EMBL" id="MSFL01000003">
    <property type="protein sequence ID" value="PWY90064.1"/>
    <property type="molecule type" value="Genomic_DNA"/>
</dbReference>
<dbReference type="AlphaFoldDB" id="A0A317WUG8"/>
<reference evidence="2 3" key="1">
    <citation type="submission" date="2016-12" db="EMBL/GenBank/DDBJ databases">
        <title>The genomes of Aspergillus section Nigri reveals drivers in fungal speciation.</title>
        <authorList>
            <consortium name="DOE Joint Genome Institute"/>
            <person name="Vesth T.C."/>
            <person name="Nybo J."/>
            <person name="Theobald S."/>
            <person name="Brandl J."/>
            <person name="Frisvad J.C."/>
            <person name="Nielsen K.F."/>
            <person name="Lyhne E.K."/>
            <person name="Kogle M.E."/>
            <person name="Kuo A."/>
            <person name="Riley R."/>
            <person name="Clum A."/>
            <person name="Nolan M."/>
            <person name="Lipzen A."/>
            <person name="Salamov A."/>
            <person name="Henrissat B."/>
            <person name="Wiebenga A."/>
            <person name="De Vries R.P."/>
            <person name="Grigoriev I.V."/>
            <person name="Mortensen U.H."/>
            <person name="Andersen M.R."/>
            <person name="Baker S.E."/>
        </authorList>
    </citation>
    <scope>NUCLEOTIDE SEQUENCE [LARGE SCALE GENOMIC DNA]</scope>
    <source>
        <strain evidence="2 3">CBS 117.55</strain>
    </source>
</reference>